<organism evidence="9">
    <name type="scientific">Chrysotila carterae</name>
    <name type="common">Marine alga</name>
    <name type="synonym">Syracosphaera carterae</name>
    <dbReference type="NCBI Taxonomy" id="13221"/>
    <lineage>
        <taxon>Eukaryota</taxon>
        <taxon>Haptista</taxon>
        <taxon>Haptophyta</taxon>
        <taxon>Prymnesiophyceae</taxon>
        <taxon>Isochrysidales</taxon>
        <taxon>Isochrysidaceae</taxon>
        <taxon>Chrysotila</taxon>
    </lineage>
</organism>
<name>A0A7S4BNV5_CHRCT</name>
<dbReference type="InterPro" id="IPR004199">
    <property type="entry name" value="B-gal_small/dom_5"/>
</dbReference>
<comment type="similarity">
    <text evidence="2">Belongs to the glycosyl hydrolase 2 family.</text>
</comment>
<dbReference type="Pfam" id="PF02837">
    <property type="entry name" value="Glyco_hydro_2_N"/>
    <property type="match status" value="1"/>
</dbReference>
<dbReference type="EC" id="3.2.1.23" evidence="3"/>
<evidence type="ECO:0000313" key="9">
    <source>
        <dbReference type="EMBL" id="CAE0772089.1"/>
    </source>
</evidence>
<evidence type="ECO:0000256" key="6">
    <source>
        <dbReference type="ARBA" id="ARBA00032230"/>
    </source>
</evidence>
<dbReference type="Gene3D" id="2.70.98.10">
    <property type="match status" value="1"/>
</dbReference>
<dbReference type="Gene3D" id="2.60.120.260">
    <property type="entry name" value="Galactose-binding domain-like"/>
    <property type="match status" value="1"/>
</dbReference>
<comment type="catalytic activity">
    <reaction evidence="1">
        <text>Hydrolysis of terminal non-reducing beta-D-galactose residues in beta-D-galactosides.</text>
        <dbReference type="EC" id="3.2.1.23"/>
    </reaction>
</comment>
<dbReference type="InterPro" id="IPR006104">
    <property type="entry name" value="Glyco_hydro_2_N"/>
</dbReference>
<evidence type="ECO:0000259" key="8">
    <source>
        <dbReference type="SMART" id="SM01038"/>
    </source>
</evidence>
<dbReference type="GO" id="GO:0030246">
    <property type="term" value="F:carbohydrate binding"/>
    <property type="evidence" value="ECO:0007669"/>
    <property type="project" value="InterPro"/>
</dbReference>
<sequence length="1182" mass="133228">MHFLPGTPFYSQKFDDSSWQRVPVPSNWEMLGHGTPIYVNIPYPFEYTCAWESCSQPRPETFVAPVHVPKNLNGVGSYRRRFRLPAAWLDRPDADLLLHFAASGCSAMTVWLNGREAGYSEDSKGVAEFRVTHLLKRKAENVLAVEVIQWSDGSYLEGQDMWRMAGLTRDIYLVLRPRITIRDFYARPALIDPGTPNEHGLLSLSVEIEHVASLPRDKWIEPEKETEAGYEGAPLEVLVQLLELPDVPSSSSSLDIVLQHEVLRVPLLEKGLRANLQLTPSQVRPVKPWSNEIPHLYVLVITLRYAGPLGGGQMGGAPIEVISSMIGFRRVEIKGSKLLLNGKPLLIKGVNRHEHDPETGHVVSRESMLSDVRAMKSLHLNAVRSSHYPNDPHWLDLCDRYGMLVVDEANIESHGAGWGNTSLARNADWLQAHMERTVALVERDKNHPSVIIWSLGNEAGNGPNFKATYHWIKRRDPQRPIQYERALKDSRIVEFNEAYWRALDENTDIVAPMYPYPEALENYAKYSQNHDNAKPLIMCEYAHAMGNSMGSFDHYWKLIRTYPVLQGGFIWDWRDQGISSQTSSGKRMWAYGGDFGPEGTPSDGIFCANGMVQPDGKLNPHSLEARHVLSPFRVQVIQLSRNGIALRITSENLFRTENIRVRWSLFEQGVLRRGGTLDSLLVVAPQGSAEARISYVDADELGTPRSQKRRLFLPWREYYFEVQLLATTSAPLEDAGRLLYQKQIELQPANHSAMPRVALPTETAPSAHVAVTENAELLTVIAHESVDRKKLTAVFNRSTGEMQQLWHKGKPMLQSGWRPDFWRAPVDNDLGWNTPKELRMWRLASMQKHQHLQSMVVLNESRAGACIKTSWRIAPPTKGLSDEEREGGVNASSWCGRGSDITCVTCLHAVLLSGLRFECRFQPGRNFWTSAVLPRFGLRARLAKRFQHLKWFGKGPQESYADRQKAAKLGIYNGRVSEQLHPYLRPQESGNKVGVRWAALQDPSRAEALWVSAPPESAPLSLSALPYATDDLDVGNDKDMVIKHHLTKKREHQKHAAELEERDFVELHVDKFQMGVGGVQSWGARAAEETMRLPTESHSFAFSLFPRTYDLIGESDELSTDVAESATHEIEEAAAAIGCRLPRPLVEYVVQKPVRLSSKNSNSSSASARPKRRRHAGHSFFA</sequence>
<dbReference type="Pfam" id="PF02929">
    <property type="entry name" value="Bgal_small_N"/>
    <property type="match status" value="1"/>
</dbReference>
<keyword evidence="5" id="KW-0326">Glycosidase</keyword>
<reference evidence="9" key="1">
    <citation type="submission" date="2021-01" db="EMBL/GenBank/DDBJ databases">
        <authorList>
            <person name="Corre E."/>
            <person name="Pelletier E."/>
            <person name="Niang G."/>
            <person name="Scheremetjew M."/>
            <person name="Finn R."/>
            <person name="Kale V."/>
            <person name="Holt S."/>
            <person name="Cochrane G."/>
            <person name="Meng A."/>
            <person name="Brown T."/>
            <person name="Cohen L."/>
        </authorList>
    </citation>
    <scope>NUCLEOTIDE SEQUENCE</scope>
    <source>
        <strain evidence="9">CCMP645</strain>
    </source>
</reference>
<evidence type="ECO:0000256" key="2">
    <source>
        <dbReference type="ARBA" id="ARBA00007401"/>
    </source>
</evidence>
<feature type="compositionally biased region" description="Basic residues" evidence="7">
    <location>
        <begin position="1169"/>
        <end position="1182"/>
    </location>
</feature>
<dbReference type="SUPFAM" id="SSF51445">
    <property type="entry name" value="(Trans)glycosidases"/>
    <property type="match status" value="1"/>
</dbReference>
<dbReference type="InterPro" id="IPR036156">
    <property type="entry name" value="Beta-gal/glucu_dom_sf"/>
</dbReference>
<gene>
    <name evidence="9" type="ORF">PCAR00345_LOCUS24701</name>
</gene>
<dbReference type="Gene3D" id="2.60.40.10">
    <property type="entry name" value="Immunoglobulins"/>
    <property type="match status" value="2"/>
</dbReference>
<dbReference type="Gene3D" id="3.20.20.80">
    <property type="entry name" value="Glycosidases"/>
    <property type="match status" value="1"/>
</dbReference>
<evidence type="ECO:0000256" key="3">
    <source>
        <dbReference type="ARBA" id="ARBA00012756"/>
    </source>
</evidence>
<dbReference type="InterPro" id="IPR014718">
    <property type="entry name" value="GH-type_carb-bd"/>
</dbReference>
<dbReference type="InterPro" id="IPR013783">
    <property type="entry name" value="Ig-like_fold"/>
</dbReference>
<dbReference type="SMART" id="SM01038">
    <property type="entry name" value="Bgal_small_N"/>
    <property type="match status" value="1"/>
</dbReference>
<evidence type="ECO:0000256" key="1">
    <source>
        <dbReference type="ARBA" id="ARBA00001412"/>
    </source>
</evidence>
<keyword evidence="4" id="KW-0378">Hydrolase</keyword>
<proteinExistence type="inferred from homology"/>
<dbReference type="SUPFAM" id="SSF74650">
    <property type="entry name" value="Galactose mutarotase-like"/>
    <property type="match status" value="1"/>
</dbReference>
<dbReference type="InterPro" id="IPR008979">
    <property type="entry name" value="Galactose-bd-like_sf"/>
</dbReference>
<dbReference type="InterPro" id="IPR017853">
    <property type="entry name" value="GH"/>
</dbReference>
<dbReference type="EMBL" id="HBIZ01038719">
    <property type="protein sequence ID" value="CAE0772089.1"/>
    <property type="molecule type" value="Transcribed_RNA"/>
</dbReference>
<dbReference type="GO" id="GO:0009341">
    <property type="term" value="C:beta-galactosidase complex"/>
    <property type="evidence" value="ECO:0007669"/>
    <property type="project" value="InterPro"/>
</dbReference>
<dbReference type="Pfam" id="PF02836">
    <property type="entry name" value="Glyco_hydro_2_C"/>
    <property type="match status" value="1"/>
</dbReference>
<evidence type="ECO:0000256" key="7">
    <source>
        <dbReference type="SAM" id="MobiDB-lite"/>
    </source>
</evidence>
<dbReference type="SUPFAM" id="SSF49303">
    <property type="entry name" value="beta-Galactosidase/glucuronidase domain"/>
    <property type="match status" value="2"/>
</dbReference>
<dbReference type="PANTHER" id="PTHR46323">
    <property type="entry name" value="BETA-GALACTOSIDASE"/>
    <property type="match status" value="1"/>
</dbReference>
<evidence type="ECO:0000256" key="4">
    <source>
        <dbReference type="ARBA" id="ARBA00022801"/>
    </source>
</evidence>
<protein>
    <recommendedName>
        <fullName evidence="3">beta-galactosidase</fullName>
        <ecNumber evidence="3">3.2.1.23</ecNumber>
    </recommendedName>
    <alternativeName>
        <fullName evidence="6">Lactase</fullName>
    </alternativeName>
</protein>
<dbReference type="PROSITE" id="PS00608">
    <property type="entry name" value="GLYCOSYL_HYDROL_F2_2"/>
    <property type="match status" value="1"/>
</dbReference>
<dbReference type="InterPro" id="IPR006103">
    <property type="entry name" value="Glyco_hydro_2_cat"/>
</dbReference>
<dbReference type="GO" id="GO:0005990">
    <property type="term" value="P:lactose catabolic process"/>
    <property type="evidence" value="ECO:0007669"/>
    <property type="project" value="TreeGrafter"/>
</dbReference>
<feature type="compositionally biased region" description="Low complexity" evidence="7">
    <location>
        <begin position="1158"/>
        <end position="1168"/>
    </location>
</feature>
<dbReference type="AlphaFoldDB" id="A0A7S4BNV5"/>
<dbReference type="InterPro" id="IPR023230">
    <property type="entry name" value="Glyco_hydro_2_CS"/>
</dbReference>
<evidence type="ECO:0000256" key="5">
    <source>
        <dbReference type="ARBA" id="ARBA00023295"/>
    </source>
</evidence>
<feature type="domain" description="Beta galactosidase small chain/" evidence="8">
    <location>
        <begin position="785"/>
        <end position="1105"/>
    </location>
</feature>
<dbReference type="GO" id="GO:0004565">
    <property type="term" value="F:beta-galactosidase activity"/>
    <property type="evidence" value="ECO:0007669"/>
    <property type="project" value="UniProtKB-EC"/>
</dbReference>
<dbReference type="InterPro" id="IPR011013">
    <property type="entry name" value="Gal_mutarotase_sf_dom"/>
</dbReference>
<feature type="region of interest" description="Disordered" evidence="7">
    <location>
        <begin position="1158"/>
        <end position="1182"/>
    </location>
</feature>
<dbReference type="PROSITE" id="PS00719">
    <property type="entry name" value="GLYCOSYL_HYDROL_F2_1"/>
    <property type="match status" value="1"/>
</dbReference>
<dbReference type="InterPro" id="IPR006101">
    <property type="entry name" value="Glyco_hydro_2"/>
</dbReference>
<dbReference type="InterPro" id="IPR023232">
    <property type="entry name" value="Glyco_hydro_2_AS"/>
</dbReference>
<dbReference type="InterPro" id="IPR050347">
    <property type="entry name" value="Bact_Beta-galactosidase"/>
</dbReference>
<dbReference type="PRINTS" id="PR00132">
    <property type="entry name" value="GLHYDRLASE2"/>
</dbReference>
<dbReference type="SUPFAM" id="SSF49785">
    <property type="entry name" value="Galactose-binding domain-like"/>
    <property type="match status" value="1"/>
</dbReference>
<dbReference type="PANTHER" id="PTHR46323:SF2">
    <property type="entry name" value="BETA-GALACTOSIDASE"/>
    <property type="match status" value="1"/>
</dbReference>
<accession>A0A7S4BNV5</accession>